<sequence>MASPAHFSFMSLSSSSSSPPPHRVGSPAVAPLKQEPSSPPPLKQEPSPSPPVPSAAAATTAPKDGAPTARYLASPYLEAIQCEWSANADPVMVPTGQATTSRPYEITSLTRAVEGLAIDDPVAAMLSCAVTNDPIVREAWTRARVSVVDQRHGNTITVSAAYYAYVATVLGVKGLVPVVHAMVRAVLYAYMAWSTDDESLMRVWVPDPNLCDAIASCARRMPDGGGPKRTSPVLAAAGITMETASTRDLTSWLVMPTERLRASDVPAALFGGRLLAATGPGLAREPHAVRLADLSAGSFAAPPDLARQADRVIHRVRSISPCDLLRLAGWTDSEPPPHARDVVSVLPADDRAFWKRMRAFVDASIVAYMPGAEGEAAGCASLARDGHVPRLSQLFAGDLCVVSVHGVPCIFMAPRRLDSALWTRAFEAVGLNSPFASAAPPS</sequence>
<reference evidence="2 3" key="1">
    <citation type="journal article" date="2013" name="Science">
        <title>Pandoraviruses: amoeba viruses with genomes up to 2.5 Mb reaching that of parasitic eukaryotes.</title>
        <authorList>
            <person name="Philippe N."/>
            <person name="Legendre M."/>
            <person name="Doutre G."/>
            <person name="Coute Y."/>
            <person name="Poirot O."/>
            <person name="Lescot M."/>
            <person name="Arslan D."/>
            <person name="Seltzer V."/>
            <person name="Bertaux L."/>
            <person name="Bruley C."/>
            <person name="Garin J."/>
            <person name="Claverie J.M."/>
            <person name="Abergel C."/>
        </authorList>
    </citation>
    <scope>NUCLEOTIDE SEQUENCE [LARGE SCALE GENOMIC DNA]</scope>
</reference>
<dbReference type="EMBL" id="KC977571">
    <property type="protein sequence ID" value="ATE82148.1"/>
    <property type="molecule type" value="Genomic_DNA"/>
</dbReference>
<dbReference type="RefSeq" id="YP_009429987.1">
    <property type="nucleotide sequence ID" value="NC_022098.1"/>
</dbReference>
<dbReference type="GeneID" id="34568157"/>
<feature type="region of interest" description="Disordered" evidence="1">
    <location>
        <begin position="1"/>
        <end position="65"/>
    </location>
</feature>
<dbReference type="Proteomes" id="UP000204584">
    <property type="component" value="Segment"/>
</dbReference>
<evidence type="ECO:0000313" key="3">
    <source>
        <dbReference type="Proteomes" id="UP000204584"/>
    </source>
</evidence>
<feature type="compositionally biased region" description="Low complexity" evidence="1">
    <location>
        <begin position="1"/>
        <end position="36"/>
    </location>
</feature>
<organism evidence="2 3">
    <name type="scientific">Pandoravirus salinus</name>
    <dbReference type="NCBI Taxonomy" id="1349410"/>
    <lineage>
        <taxon>Viruses</taxon>
        <taxon>Pandoravirus</taxon>
    </lineage>
</organism>
<evidence type="ECO:0000256" key="1">
    <source>
        <dbReference type="SAM" id="MobiDB-lite"/>
    </source>
</evidence>
<keyword evidence="3" id="KW-1185">Reference proteome</keyword>
<accession>A0A291ATP1</accession>
<proteinExistence type="predicted"/>
<evidence type="ECO:0000313" key="2">
    <source>
        <dbReference type="EMBL" id="ATE82148.1"/>
    </source>
</evidence>
<protein>
    <submittedName>
        <fullName evidence="2">Uncharacterized protein</fullName>
    </submittedName>
</protein>
<gene>
    <name evidence="2" type="ORF">psal_cds_267</name>
</gene>
<name>A0A291ATP1_9VIRU</name>
<feature type="compositionally biased region" description="Pro residues" evidence="1">
    <location>
        <begin position="37"/>
        <end position="53"/>
    </location>
</feature>
<dbReference type="KEGG" id="vg:34568157"/>